<dbReference type="EMBL" id="MU864357">
    <property type="protein sequence ID" value="KAK4191907.1"/>
    <property type="molecule type" value="Genomic_DNA"/>
</dbReference>
<evidence type="ECO:0000313" key="2">
    <source>
        <dbReference type="Proteomes" id="UP001302126"/>
    </source>
</evidence>
<proteinExistence type="predicted"/>
<gene>
    <name evidence="1" type="ORF">QBC35DRAFT_280856</name>
</gene>
<name>A0AAN6X5S9_9PEZI</name>
<organism evidence="1 2">
    <name type="scientific">Podospora australis</name>
    <dbReference type="NCBI Taxonomy" id="1536484"/>
    <lineage>
        <taxon>Eukaryota</taxon>
        <taxon>Fungi</taxon>
        <taxon>Dikarya</taxon>
        <taxon>Ascomycota</taxon>
        <taxon>Pezizomycotina</taxon>
        <taxon>Sordariomycetes</taxon>
        <taxon>Sordariomycetidae</taxon>
        <taxon>Sordariales</taxon>
        <taxon>Podosporaceae</taxon>
        <taxon>Podospora</taxon>
    </lineage>
</organism>
<dbReference type="Proteomes" id="UP001302126">
    <property type="component" value="Unassembled WGS sequence"/>
</dbReference>
<keyword evidence="2" id="KW-1185">Reference proteome</keyword>
<reference evidence="1" key="1">
    <citation type="journal article" date="2023" name="Mol. Phylogenet. Evol.">
        <title>Genome-scale phylogeny and comparative genomics of the fungal order Sordariales.</title>
        <authorList>
            <person name="Hensen N."/>
            <person name="Bonometti L."/>
            <person name="Westerberg I."/>
            <person name="Brannstrom I.O."/>
            <person name="Guillou S."/>
            <person name="Cros-Aarteil S."/>
            <person name="Calhoun S."/>
            <person name="Haridas S."/>
            <person name="Kuo A."/>
            <person name="Mondo S."/>
            <person name="Pangilinan J."/>
            <person name="Riley R."/>
            <person name="LaButti K."/>
            <person name="Andreopoulos B."/>
            <person name="Lipzen A."/>
            <person name="Chen C."/>
            <person name="Yan M."/>
            <person name="Daum C."/>
            <person name="Ng V."/>
            <person name="Clum A."/>
            <person name="Steindorff A."/>
            <person name="Ohm R.A."/>
            <person name="Martin F."/>
            <person name="Silar P."/>
            <person name="Natvig D.O."/>
            <person name="Lalanne C."/>
            <person name="Gautier V."/>
            <person name="Ament-Velasquez S.L."/>
            <person name="Kruys A."/>
            <person name="Hutchinson M.I."/>
            <person name="Powell A.J."/>
            <person name="Barry K."/>
            <person name="Miller A.N."/>
            <person name="Grigoriev I.V."/>
            <person name="Debuchy R."/>
            <person name="Gladieux P."/>
            <person name="Hiltunen Thoren M."/>
            <person name="Johannesson H."/>
        </authorList>
    </citation>
    <scope>NUCLEOTIDE SEQUENCE</scope>
    <source>
        <strain evidence="1">PSN309</strain>
    </source>
</reference>
<dbReference type="AlphaFoldDB" id="A0AAN6X5S9"/>
<sequence length="203" mass="23370">MIIMADPGDKRLAHILSHAGRKDLIGLEKDEALFQLLNFLLNPHTPLKLHDCRKRWVRALTARYHTKQPALDIICFTFALRHFTLELIEILNNYIPPRILSVLQKAIATIIQTPNAAQDGSSWLKVFPWGDVAQYVSQMDWELSRKYLDEILDHWNTFLDFYKSYSVEKTDSDTVHGQQGEQSNHVSLPSFNQLMTNLEQGPG</sequence>
<comment type="caution">
    <text evidence="1">The sequence shown here is derived from an EMBL/GenBank/DDBJ whole genome shotgun (WGS) entry which is preliminary data.</text>
</comment>
<accession>A0AAN6X5S9</accession>
<evidence type="ECO:0000313" key="1">
    <source>
        <dbReference type="EMBL" id="KAK4191907.1"/>
    </source>
</evidence>
<reference evidence="1" key="2">
    <citation type="submission" date="2023-05" db="EMBL/GenBank/DDBJ databases">
        <authorList>
            <consortium name="Lawrence Berkeley National Laboratory"/>
            <person name="Steindorff A."/>
            <person name="Hensen N."/>
            <person name="Bonometti L."/>
            <person name="Westerberg I."/>
            <person name="Brannstrom I.O."/>
            <person name="Guillou S."/>
            <person name="Cros-Aarteil S."/>
            <person name="Calhoun S."/>
            <person name="Haridas S."/>
            <person name="Kuo A."/>
            <person name="Mondo S."/>
            <person name="Pangilinan J."/>
            <person name="Riley R."/>
            <person name="Labutti K."/>
            <person name="Andreopoulos B."/>
            <person name="Lipzen A."/>
            <person name="Chen C."/>
            <person name="Yanf M."/>
            <person name="Daum C."/>
            <person name="Ng V."/>
            <person name="Clum A."/>
            <person name="Ohm R."/>
            <person name="Martin F."/>
            <person name="Silar P."/>
            <person name="Natvig D."/>
            <person name="Lalanne C."/>
            <person name="Gautier V."/>
            <person name="Ament-Velasquez S.L."/>
            <person name="Kruys A."/>
            <person name="Hutchinson M.I."/>
            <person name="Powell A.J."/>
            <person name="Barry K."/>
            <person name="Miller A.N."/>
            <person name="Grigoriev I.V."/>
            <person name="Debuchy R."/>
            <person name="Gladieux P."/>
            <person name="Thoren M.H."/>
            <person name="Johannesson H."/>
        </authorList>
    </citation>
    <scope>NUCLEOTIDE SEQUENCE</scope>
    <source>
        <strain evidence="1">PSN309</strain>
    </source>
</reference>
<protein>
    <submittedName>
        <fullName evidence="1">Uncharacterized protein</fullName>
    </submittedName>
</protein>